<dbReference type="PANTHER" id="PTHR44167:SF24">
    <property type="entry name" value="SERINE_THREONINE-PROTEIN KINASE CHK2"/>
    <property type="match status" value="1"/>
</dbReference>
<dbReference type="CDD" id="cd00180">
    <property type="entry name" value="PKc"/>
    <property type="match status" value="1"/>
</dbReference>
<dbReference type="InterPro" id="IPR008271">
    <property type="entry name" value="Ser/Thr_kinase_AS"/>
</dbReference>
<evidence type="ECO:0000313" key="2">
    <source>
        <dbReference type="EMBL" id="ODN40927.1"/>
    </source>
</evidence>
<proteinExistence type="predicted"/>
<name>A0ABX2ZY36_9GAMM</name>
<dbReference type="PANTHER" id="PTHR44167">
    <property type="entry name" value="OVARIAN-SPECIFIC SERINE/THREONINE-PROTEIN KINASE LOK-RELATED"/>
    <property type="match status" value="1"/>
</dbReference>
<dbReference type="RefSeq" id="WP_069314630.1">
    <property type="nucleotide sequence ID" value="NZ_MDTU01000012.1"/>
</dbReference>
<dbReference type="Gene3D" id="1.10.510.10">
    <property type="entry name" value="Transferase(Phosphotransferase) domain 1"/>
    <property type="match status" value="1"/>
</dbReference>
<sequence>MPGLHWTSSKRRRKEWEIAKKHLRDGGVPEGTKLKRSKGEIRYSDASNQNHKINHSFMVIGGKILALAGKGQILDKGGNGKVKFAEDEDGNLYVIKIGNQKNVRQREVDILSDLGRLKGDAKREGKQYVVLEYQGKSLRQVLNNNYLNDKKILNISLQLVEEVRKLNSGKLSNSGKHYYHNDLKPANVVVAPDGRLSLIDFGLAHENKVLGGTRGYQPPEAEKETCEASEKTEVYSLGAILSRILPENSAVQRIADQIMKSENPEMRPSLSFVTTLLLVELYSGSDSVLSQKLKEYSCSQKDIDQAKAIFTVASNDQFSRDDWDKIKDDQVLQNAVNNIAKTRDDRCRIEEDVNNIAKAGQFSRDDWRRIRDNEELQKAVNNIAKAGQFSHDDWRRIRGNGALQKAVNNIAKAGQFSHDDWRRIRGDGALQKAVNNIAKAGQFSGDYWIKIKSNHDNLKQVNEKISSFQKHVKNNSKLKKIYSILKA</sequence>
<gene>
    <name evidence="2" type="ORF">BGC07_19040</name>
</gene>
<evidence type="ECO:0000259" key="1">
    <source>
        <dbReference type="PROSITE" id="PS50011"/>
    </source>
</evidence>
<keyword evidence="3" id="KW-1185">Reference proteome</keyword>
<organism evidence="2 3">
    <name type="scientific">Piscirickettsia litoralis</name>
    <dbReference type="NCBI Taxonomy" id="1891921"/>
    <lineage>
        <taxon>Bacteria</taxon>
        <taxon>Pseudomonadati</taxon>
        <taxon>Pseudomonadota</taxon>
        <taxon>Gammaproteobacteria</taxon>
        <taxon>Thiotrichales</taxon>
        <taxon>Piscirickettsiaceae</taxon>
        <taxon>Piscirickettsia</taxon>
    </lineage>
</organism>
<feature type="domain" description="Protein kinase" evidence="1">
    <location>
        <begin position="68"/>
        <end position="311"/>
    </location>
</feature>
<reference evidence="2 3" key="1">
    <citation type="submission" date="2016-08" db="EMBL/GenBank/DDBJ databases">
        <title>Draft genome sequence of Candidatus Piscirickettsia litoralis, from seawater.</title>
        <authorList>
            <person name="Wan X."/>
            <person name="Lee A.J."/>
            <person name="Hou S."/>
            <person name="Donachie S.P."/>
        </authorList>
    </citation>
    <scope>NUCLEOTIDE SEQUENCE [LARGE SCALE GENOMIC DNA]</scope>
    <source>
        <strain evidence="2 3">Y2</strain>
    </source>
</reference>
<dbReference type="Pfam" id="PF00069">
    <property type="entry name" value="Pkinase"/>
    <property type="match status" value="1"/>
</dbReference>
<dbReference type="PROSITE" id="PS50011">
    <property type="entry name" value="PROTEIN_KINASE_DOM"/>
    <property type="match status" value="1"/>
</dbReference>
<dbReference type="Proteomes" id="UP000094329">
    <property type="component" value="Unassembled WGS sequence"/>
</dbReference>
<dbReference type="InterPro" id="IPR011009">
    <property type="entry name" value="Kinase-like_dom_sf"/>
</dbReference>
<accession>A0ABX2ZY36</accession>
<dbReference type="PROSITE" id="PS00108">
    <property type="entry name" value="PROTEIN_KINASE_ST"/>
    <property type="match status" value="1"/>
</dbReference>
<dbReference type="EMBL" id="MDTU01000012">
    <property type="protein sequence ID" value="ODN40927.1"/>
    <property type="molecule type" value="Genomic_DNA"/>
</dbReference>
<protein>
    <recommendedName>
        <fullName evidence="1">Protein kinase domain-containing protein</fullName>
    </recommendedName>
</protein>
<dbReference type="SMART" id="SM00220">
    <property type="entry name" value="S_TKc"/>
    <property type="match status" value="1"/>
</dbReference>
<dbReference type="SUPFAM" id="SSF56112">
    <property type="entry name" value="Protein kinase-like (PK-like)"/>
    <property type="match status" value="1"/>
</dbReference>
<dbReference type="InterPro" id="IPR000719">
    <property type="entry name" value="Prot_kinase_dom"/>
</dbReference>
<evidence type="ECO:0000313" key="3">
    <source>
        <dbReference type="Proteomes" id="UP000094329"/>
    </source>
</evidence>
<comment type="caution">
    <text evidence="2">The sequence shown here is derived from an EMBL/GenBank/DDBJ whole genome shotgun (WGS) entry which is preliminary data.</text>
</comment>